<dbReference type="AlphaFoldDB" id="A0A7G7VL01"/>
<dbReference type="Proteomes" id="UP000515480">
    <property type="component" value="Chromosome"/>
</dbReference>
<evidence type="ECO:0000313" key="2">
    <source>
        <dbReference type="Proteomes" id="UP000515480"/>
    </source>
</evidence>
<accession>A0A7G7VL01</accession>
<reference evidence="1 2" key="1">
    <citation type="submission" date="2020-07" db="EMBL/GenBank/DDBJ databases">
        <title>Complete genome and description of Selenomonas timonensis sp. nov., a new bacterium isolated from a gingivitis subject.</title>
        <authorList>
            <person name="Antezack A."/>
        </authorList>
    </citation>
    <scope>NUCLEOTIDE SEQUENCE [LARGE SCALE GENOMIC DNA]</scope>
    <source>
        <strain evidence="1 2">Marseille-Q3039</strain>
    </source>
</reference>
<name>A0A7G7VL01_9FIRM</name>
<dbReference type="KEGG" id="stim:H1B31_02200"/>
<keyword evidence="2" id="KW-1185">Reference proteome</keyword>
<evidence type="ECO:0000313" key="1">
    <source>
        <dbReference type="EMBL" id="QNH54794.1"/>
    </source>
</evidence>
<proteinExistence type="predicted"/>
<gene>
    <name evidence="1" type="ORF">H1B31_02200</name>
</gene>
<dbReference type="RefSeq" id="WP_185980730.1">
    <property type="nucleotide sequence ID" value="NZ_CP060204.1"/>
</dbReference>
<protein>
    <recommendedName>
        <fullName evidence="3">Toxin-antitoxin system, antitoxin component, ribbon-helix-helix domain protein</fullName>
    </recommendedName>
</protein>
<evidence type="ECO:0008006" key="3">
    <source>
        <dbReference type="Google" id="ProtNLM"/>
    </source>
</evidence>
<dbReference type="EMBL" id="CP060204">
    <property type="protein sequence ID" value="QNH54794.1"/>
    <property type="molecule type" value="Genomic_DNA"/>
</dbReference>
<organism evidence="1 2">
    <name type="scientific">Selenomonas timonae</name>
    <dbReference type="NCBI Taxonomy" id="2754044"/>
    <lineage>
        <taxon>Bacteria</taxon>
        <taxon>Bacillati</taxon>
        <taxon>Bacillota</taxon>
        <taxon>Negativicutes</taxon>
        <taxon>Selenomonadales</taxon>
        <taxon>Selenomonadaceae</taxon>
        <taxon>Selenomonas</taxon>
    </lineage>
</organism>
<sequence>MKDSLAAHLTRVAADQQITLEELARRSLTSYTAAYNEETRAAIEDVEHQRNLVGPFHSVEELMRDLKALQI</sequence>